<sequence length="86" mass="9317">MNRRLPILPVGTLSAILAAATPPALAATATHPPLTPAQRIARIQSRLGHLEHRETLLRSKGKTQRFAKVEARVAKLQARVGKLQGK</sequence>
<reference evidence="2" key="1">
    <citation type="submission" date="2018-10" db="EMBL/GenBank/DDBJ databases">
        <title>Acidithiobacillus sulfuriphilus sp. nov.: an extremely acidophilic sulfur-oxidizing chemolithotroph isolated from a neutral pH environment.</title>
        <authorList>
            <person name="Falagan C."/>
            <person name="Moya-Beltran A."/>
            <person name="Quatrini R."/>
            <person name="Johnson D.B."/>
        </authorList>
    </citation>
    <scope>NUCLEOTIDE SEQUENCE [LARGE SCALE GENOMIC DNA]</scope>
    <source>
        <strain evidence="2">CJ-2</strain>
    </source>
</reference>
<organism evidence="2">
    <name type="scientific">Acidithiobacillus sulfuriphilus</name>
    <dbReference type="NCBI Taxonomy" id="1867749"/>
    <lineage>
        <taxon>Bacteria</taxon>
        <taxon>Pseudomonadati</taxon>
        <taxon>Pseudomonadota</taxon>
        <taxon>Acidithiobacillia</taxon>
        <taxon>Acidithiobacillales</taxon>
        <taxon>Acidithiobacillaceae</taxon>
        <taxon>Acidithiobacillus</taxon>
    </lineage>
</organism>
<proteinExistence type="predicted"/>
<gene>
    <name evidence="2" type="ORF">EC580_01810</name>
</gene>
<dbReference type="AlphaFoldDB" id="A0A3M8RQG2"/>
<dbReference type="OrthoDB" id="9957116at2"/>
<dbReference type="RefSeq" id="WP_123101660.1">
    <property type="nucleotide sequence ID" value="NZ_CP127527.1"/>
</dbReference>
<protein>
    <submittedName>
        <fullName evidence="2">Uncharacterized protein</fullName>
    </submittedName>
</protein>
<feature type="signal peptide" evidence="1">
    <location>
        <begin position="1"/>
        <end position="26"/>
    </location>
</feature>
<evidence type="ECO:0000313" key="2">
    <source>
        <dbReference type="EMBL" id="RNF70727.1"/>
    </source>
</evidence>
<comment type="caution">
    <text evidence="2">The sequence shown here is derived from an EMBL/GenBank/DDBJ whole genome shotgun (WGS) entry which is preliminary data.</text>
</comment>
<dbReference type="EMBL" id="RIZI01000101">
    <property type="protein sequence ID" value="RNF70727.1"/>
    <property type="molecule type" value="Genomic_DNA"/>
</dbReference>
<evidence type="ECO:0000256" key="1">
    <source>
        <dbReference type="SAM" id="SignalP"/>
    </source>
</evidence>
<name>A0A3M8RQG2_9PROT</name>
<feature type="chain" id="PRO_5017925300" evidence="1">
    <location>
        <begin position="27"/>
        <end position="86"/>
    </location>
</feature>
<accession>A0A3M8RQG2</accession>
<keyword evidence="1" id="KW-0732">Signal</keyword>